<evidence type="ECO:0000313" key="14">
    <source>
        <dbReference type="Proteomes" id="UP001642464"/>
    </source>
</evidence>
<evidence type="ECO:0000256" key="2">
    <source>
        <dbReference type="ARBA" id="ARBA00022670"/>
    </source>
</evidence>
<feature type="region of interest" description="Disordered" evidence="8">
    <location>
        <begin position="978"/>
        <end position="1003"/>
    </location>
</feature>
<dbReference type="SUPFAM" id="SSF63411">
    <property type="entry name" value="LuxS/MPP-like metallohydrolase"/>
    <property type="match status" value="4"/>
</dbReference>
<accession>A0ABP0HSA6</accession>
<feature type="domain" description="Peptidase M16 C-terminal" evidence="10">
    <location>
        <begin position="191"/>
        <end position="377"/>
    </location>
</feature>
<comment type="caution">
    <text evidence="13">The sequence shown here is derived from an EMBL/GenBank/DDBJ whole genome shotgun (WGS) entry which is preliminary data.</text>
</comment>
<dbReference type="GO" id="GO:0008233">
    <property type="term" value="F:peptidase activity"/>
    <property type="evidence" value="ECO:0007669"/>
    <property type="project" value="UniProtKB-KW"/>
</dbReference>
<keyword evidence="2 13" id="KW-0645">Protease</keyword>
<evidence type="ECO:0000259" key="11">
    <source>
        <dbReference type="Pfam" id="PF16187"/>
    </source>
</evidence>
<feature type="domain" description="Peptidase M16 middle/third" evidence="11">
    <location>
        <begin position="390"/>
        <end position="662"/>
    </location>
</feature>
<evidence type="ECO:0000259" key="9">
    <source>
        <dbReference type="Pfam" id="PF00675"/>
    </source>
</evidence>
<dbReference type="EMBL" id="CAXAMM010001392">
    <property type="protein sequence ID" value="CAK8991790.1"/>
    <property type="molecule type" value="Genomic_DNA"/>
</dbReference>
<dbReference type="Pfam" id="PF00675">
    <property type="entry name" value="Peptidase_M16"/>
    <property type="match status" value="1"/>
</dbReference>
<dbReference type="InterPro" id="IPR054734">
    <property type="entry name" value="PqqF-like_C_4"/>
</dbReference>
<dbReference type="InterPro" id="IPR011765">
    <property type="entry name" value="Pept_M16_N"/>
</dbReference>
<dbReference type="InterPro" id="IPR011249">
    <property type="entry name" value="Metalloenz_LuxS/M16"/>
</dbReference>
<evidence type="ECO:0000256" key="4">
    <source>
        <dbReference type="ARBA" id="ARBA00022801"/>
    </source>
</evidence>
<evidence type="ECO:0000313" key="13">
    <source>
        <dbReference type="EMBL" id="CAK8991790.1"/>
    </source>
</evidence>
<keyword evidence="6" id="KW-0482">Metalloprotease</keyword>
<evidence type="ECO:0000256" key="5">
    <source>
        <dbReference type="ARBA" id="ARBA00022833"/>
    </source>
</evidence>
<evidence type="ECO:0000256" key="6">
    <source>
        <dbReference type="ARBA" id="ARBA00023049"/>
    </source>
</evidence>
<feature type="domain" description="Peptidase M16 N-terminal" evidence="9">
    <location>
        <begin position="29"/>
        <end position="146"/>
    </location>
</feature>
<reference evidence="13 14" key="1">
    <citation type="submission" date="2024-02" db="EMBL/GenBank/DDBJ databases">
        <authorList>
            <person name="Chen Y."/>
            <person name="Shah S."/>
            <person name="Dougan E. K."/>
            <person name="Thang M."/>
            <person name="Chan C."/>
        </authorList>
    </citation>
    <scope>NUCLEOTIDE SEQUENCE [LARGE SCALE GENOMIC DNA]</scope>
</reference>
<dbReference type="InterPro" id="IPR007863">
    <property type="entry name" value="Peptidase_M16_C"/>
</dbReference>
<dbReference type="Proteomes" id="UP001642464">
    <property type="component" value="Unassembled WGS sequence"/>
</dbReference>
<dbReference type="Pfam" id="PF16187">
    <property type="entry name" value="Peptidase_M16_M"/>
    <property type="match status" value="1"/>
</dbReference>
<proteinExistence type="inferred from homology"/>
<dbReference type="PANTHER" id="PTHR43690:SF18">
    <property type="entry name" value="INSULIN-DEGRADING ENZYME-RELATED"/>
    <property type="match status" value="1"/>
</dbReference>
<organism evidence="13 14">
    <name type="scientific">Durusdinium trenchii</name>
    <dbReference type="NCBI Taxonomy" id="1381693"/>
    <lineage>
        <taxon>Eukaryota</taxon>
        <taxon>Sar</taxon>
        <taxon>Alveolata</taxon>
        <taxon>Dinophyceae</taxon>
        <taxon>Suessiales</taxon>
        <taxon>Symbiodiniaceae</taxon>
        <taxon>Durusdinium</taxon>
    </lineage>
</organism>
<dbReference type="Pfam" id="PF22456">
    <property type="entry name" value="PqqF-like_C_4"/>
    <property type="match status" value="1"/>
</dbReference>
<protein>
    <submittedName>
        <fullName evidence="13">Insulin-degrading enzyme (Insulin protease) (Insulinase) (Insulysin)</fullName>
    </submittedName>
</protein>
<evidence type="ECO:0000256" key="3">
    <source>
        <dbReference type="ARBA" id="ARBA00022723"/>
    </source>
</evidence>
<name>A0ABP0HSA6_9DINO</name>
<feature type="domain" description="Coenzyme PQQ synthesis protein F-like C-terminal lobe" evidence="12">
    <location>
        <begin position="795"/>
        <end position="894"/>
    </location>
</feature>
<keyword evidence="5" id="KW-0862">Zinc</keyword>
<evidence type="ECO:0000259" key="12">
    <source>
        <dbReference type="Pfam" id="PF22456"/>
    </source>
</evidence>
<dbReference type="PROSITE" id="PS00143">
    <property type="entry name" value="INSULINASE"/>
    <property type="match status" value="1"/>
</dbReference>
<keyword evidence="4" id="KW-0378">Hydrolase</keyword>
<dbReference type="PANTHER" id="PTHR43690">
    <property type="entry name" value="NARDILYSIN"/>
    <property type="match status" value="1"/>
</dbReference>
<evidence type="ECO:0000256" key="7">
    <source>
        <dbReference type="RuleBase" id="RU004447"/>
    </source>
</evidence>
<gene>
    <name evidence="13" type="ORF">SCF082_LOCUS2814</name>
</gene>
<dbReference type="GO" id="GO:0006508">
    <property type="term" value="P:proteolysis"/>
    <property type="evidence" value="ECO:0007669"/>
    <property type="project" value="UniProtKB-KW"/>
</dbReference>
<dbReference type="InterPro" id="IPR050626">
    <property type="entry name" value="Peptidase_M16"/>
</dbReference>
<evidence type="ECO:0000256" key="8">
    <source>
        <dbReference type="SAM" id="MobiDB-lite"/>
    </source>
</evidence>
<evidence type="ECO:0000259" key="10">
    <source>
        <dbReference type="Pfam" id="PF05193"/>
    </source>
</evidence>
<keyword evidence="3" id="KW-0479">Metal-binding</keyword>
<evidence type="ECO:0000256" key="1">
    <source>
        <dbReference type="ARBA" id="ARBA00007261"/>
    </source>
</evidence>
<sequence>MSNIHQPTTDCRRGRSYLSFELPNGIQVVVASDPNRSTPAAAALAVLAGSIHEPKDRPGLAHFCEHMLLHGTIQPCYGDANFAEYIKQSGGRHNAVTTVLQTCYAFEVQSSKLEGALSRFARFFASPIFSRSYQQQELQAIDAEHSMNATNDFRRQWAILLLDANPRHPYHWTSGCSKSLQNPNLPDLHRSLESFHSSNYKSERMSLAVVGSEATQELASWVRKYFSCVPSSGTKDPGLSYLMGDSLGGGEPSFLKEDFCRQIWIVPVKEVHQLKLCWLLPWQVAHWRSKPTAYIKYLLEQEGDGSLRAALSRAGLSHNQTTTCFDYHGVASTLEFSVDLVDTKDTTVMEVGCLIFAYISMLRAKGVQRAVLEEIQELQQLSFHYPDISNSSPFDFVQDLACNLHYYPAEEVLAADHLIYRLDAEGSQSVLKLTTVNHARLSLISKDFDAFCTSTEPWYGGRFLKEDSIKDDWKTKWTDVETDEWAQIAEQQKYRFPPRNTYLPADLSMRYVPQEDVPIEMEVAEDSCRAWFKQSKVDQPKAAAAFSLYSSEMSTPKQVALAHLYCKLVQQELKAEAFQLKAAGATYQLEVGEFSGFVLQVFGFRDTLPVLARRISETLSSSRRSPSWRYLRDQQERSLKNSSRGQAYNQALNGLEELLFQRPALSDLIQATSALEEEGMCFSDLFQRFFGSGRCLVEGLIVGNLDWADAIQLLNATLGPWRDVWHQEAVLEPCDRLCNVPSPVEMLLPRSRLGRDLLTIVQLDGKNSEDRNSCSVESLCNIATSTPENEALAALLMQIWKSMFYNELRTRQQLGYVVSSFMRTRVTHISLIFLVQTERAPEVALKSIDRFLDHACHHILSVLTEREFHEHCESLALQLEEPPQNIWEALSQDWLFIQERSFAFRSRKQQVTLLRSCTLQRLRDFVKNEVNNSPRLAVLLRSPRASWDRLQWSGQARILTKWELASYKNELIPSSGNSIFGKAPKNSQPPVTKDSETPAETAPVKEFAIEEGEECKVQ</sequence>
<keyword evidence="14" id="KW-1185">Reference proteome</keyword>
<comment type="similarity">
    <text evidence="1 7">Belongs to the peptidase M16 family.</text>
</comment>
<dbReference type="Gene3D" id="3.30.830.10">
    <property type="entry name" value="Metalloenzyme, LuxS/M16 peptidase-like"/>
    <property type="match status" value="4"/>
</dbReference>
<dbReference type="InterPro" id="IPR032632">
    <property type="entry name" value="Peptidase_M16_M"/>
</dbReference>
<dbReference type="Pfam" id="PF05193">
    <property type="entry name" value="Peptidase_M16_C"/>
    <property type="match status" value="1"/>
</dbReference>
<dbReference type="InterPro" id="IPR001431">
    <property type="entry name" value="Pept_M16_Zn_BS"/>
</dbReference>